<evidence type="ECO:0000256" key="1">
    <source>
        <dbReference type="SAM" id="SignalP"/>
    </source>
</evidence>
<gene>
    <name evidence="2" type="ORF">QJT80_12370</name>
</gene>
<reference evidence="2" key="1">
    <citation type="journal article" date="2023" name="Int. J. Mol. Sci.">
        <title>Metagenomics Revealed a New Genus 'Candidatus Thiocaldithrix dubininis' gen. nov., sp. nov. and a New Species 'Candidatus Thiothrix putei' sp. nov. in the Family Thiotrichaceae, Some Members of Which Have Traits of Both Na+- and H+-Motive Energetics.</title>
        <authorList>
            <person name="Ravin N.V."/>
            <person name="Muntyan M.S."/>
            <person name="Smolyakov D.D."/>
            <person name="Rudenko T.S."/>
            <person name="Beletsky A.V."/>
            <person name="Mardanov A.V."/>
            <person name="Grabovich M.Y."/>
        </authorList>
    </citation>
    <scope>NUCLEOTIDE SEQUENCE</scope>
    <source>
        <strain evidence="2">GKL-01</strain>
    </source>
</reference>
<dbReference type="AlphaFoldDB" id="A0AA95H7C8"/>
<dbReference type="EMBL" id="CP124755">
    <property type="protein sequence ID" value="WGZ90279.1"/>
    <property type="molecule type" value="Genomic_DNA"/>
</dbReference>
<reference evidence="2" key="2">
    <citation type="submission" date="2023-04" db="EMBL/GenBank/DDBJ databases">
        <authorList>
            <person name="Beletskiy A.V."/>
            <person name="Mardanov A.V."/>
            <person name="Ravin N.V."/>
        </authorList>
    </citation>
    <scope>NUCLEOTIDE SEQUENCE</scope>
    <source>
        <strain evidence="2">GKL-01</strain>
    </source>
</reference>
<dbReference type="Proteomes" id="UP001300672">
    <property type="component" value="Chromosome"/>
</dbReference>
<proteinExistence type="predicted"/>
<protein>
    <recommendedName>
        <fullName evidence="3">SH3b domain-containing protein</fullName>
    </recommendedName>
</protein>
<keyword evidence="1" id="KW-0732">Signal</keyword>
<name>A0AA95H7C8_9GAMM</name>
<sequence length="272" mass="29772">MKNYMKKPAMVLAGLVMLATPLALHAALPMPADMTSVYQVKGLTPGNVLKMYKEPGGKGVIVNLPHNARWIVRRNDQQVVGKTTWEKISWGDDQTGWVKSDVLVLDPEATAIARARRACMADPKVKDKECCGYPNSGKGKFHSVPIYQVKGLSAGHSLMMYSEHNGDAIAVEIPHNATWIAKLGQRAEGGKVNFELVRWSGQNGWVDDAFLSYDEKSTKEGDRKRQKCGGVSVGVEFKKSEVVCLPAPVIRRLQEAGALDAATIDKLKSQAK</sequence>
<evidence type="ECO:0000313" key="2">
    <source>
        <dbReference type="EMBL" id="WGZ90279.1"/>
    </source>
</evidence>
<dbReference type="KEGG" id="tdu:QJT80_12370"/>
<accession>A0AA95H7C8</accession>
<evidence type="ECO:0008006" key="3">
    <source>
        <dbReference type="Google" id="ProtNLM"/>
    </source>
</evidence>
<organism evidence="2">
    <name type="scientific">Candidatus Thiocaldithrix dubininis</name>
    <dbReference type="NCBI Taxonomy" id="3080823"/>
    <lineage>
        <taxon>Bacteria</taxon>
        <taxon>Pseudomonadati</taxon>
        <taxon>Pseudomonadota</taxon>
        <taxon>Gammaproteobacteria</taxon>
        <taxon>Thiotrichales</taxon>
        <taxon>Thiotrichaceae</taxon>
        <taxon>Candidatus Thiocaldithrix</taxon>
    </lineage>
</organism>
<feature type="chain" id="PRO_5041696739" description="SH3b domain-containing protein" evidence="1">
    <location>
        <begin position="27"/>
        <end position="272"/>
    </location>
</feature>
<feature type="signal peptide" evidence="1">
    <location>
        <begin position="1"/>
        <end position="26"/>
    </location>
</feature>